<proteinExistence type="predicted"/>
<name>A0A9D1H7U6_9FIRM</name>
<feature type="transmembrane region" description="Helical" evidence="1">
    <location>
        <begin position="69"/>
        <end position="94"/>
    </location>
</feature>
<sequence length="391" mass="43848">MNSLQQTPTKKDKLFDLLSGLKGQLLSLLIGVVLYLGYLLICISRQTTNFILQHLTTPYKRMMGALCDLIPFSVMEIVVLLTVLVIIAVIIRCVVLAIRKENRMMVILRTIAGLAAAGILIWDGYCWLWGLNYYGDSFSDKSGLEQLPVSDEALYETTIYYAELANTYAGSVSRDENGVFNEDLDTIFAQSDHIYAGIVQQYPFLDAPFRTPKRMVTSGLMSRINFTGVYFPFTSETNINDQAPAVLIPSTIAHELAHQRGIAAEQEANFVAVRACLTSGNDIYAYSGALLAYIYLGNALYETDRDAWTEVYSSLSEEVRADLTANNLYWDQYHTKEAKAAEKVYETFLSSYNQDLGMKSYGACVDLLTADYMQQIQNERTDYLEKVDGVS</sequence>
<evidence type="ECO:0000256" key="1">
    <source>
        <dbReference type="SAM" id="Phobius"/>
    </source>
</evidence>
<dbReference type="Pfam" id="PF12725">
    <property type="entry name" value="DUF3810"/>
    <property type="match status" value="1"/>
</dbReference>
<reference evidence="2" key="2">
    <citation type="journal article" date="2021" name="PeerJ">
        <title>Extensive microbial diversity within the chicken gut microbiome revealed by metagenomics and culture.</title>
        <authorList>
            <person name="Gilroy R."/>
            <person name="Ravi A."/>
            <person name="Getino M."/>
            <person name="Pursley I."/>
            <person name="Horton D.L."/>
            <person name="Alikhan N.F."/>
            <person name="Baker D."/>
            <person name="Gharbi K."/>
            <person name="Hall N."/>
            <person name="Watson M."/>
            <person name="Adriaenssens E.M."/>
            <person name="Foster-Nyarko E."/>
            <person name="Jarju S."/>
            <person name="Secka A."/>
            <person name="Antonio M."/>
            <person name="Oren A."/>
            <person name="Chaudhuri R.R."/>
            <person name="La Ragione R."/>
            <person name="Hildebrand F."/>
            <person name="Pallen M.J."/>
        </authorList>
    </citation>
    <scope>NUCLEOTIDE SEQUENCE</scope>
    <source>
        <strain evidence="2">ChiBcec7-5410</strain>
    </source>
</reference>
<organism evidence="2 3">
    <name type="scientific">Candidatus Faecivivens stercoripullorum</name>
    <dbReference type="NCBI Taxonomy" id="2840805"/>
    <lineage>
        <taxon>Bacteria</taxon>
        <taxon>Bacillati</taxon>
        <taxon>Bacillota</taxon>
        <taxon>Clostridia</taxon>
        <taxon>Eubacteriales</taxon>
        <taxon>Oscillospiraceae</taxon>
        <taxon>Oscillospiraceae incertae sedis</taxon>
        <taxon>Candidatus Faecivivens</taxon>
    </lineage>
</organism>
<gene>
    <name evidence="2" type="ORF">IAC43_08650</name>
</gene>
<reference evidence="2" key="1">
    <citation type="submission" date="2020-10" db="EMBL/GenBank/DDBJ databases">
        <authorList>
            <person name="Gilroy R."/>
        </authorList>
    </citation>
    <scope>NUCLEOTIDE SEQUENCE</scope>
    <source>
        <strain evidence="2">ChiBcec7-5410</strain>
    </source>
</reference>
<keyword evidence="1" id="KW-1133">Transmembrane helix</keyword>
<feature type="transmembrane region" description="Helical" evidence="1">
    <location>
        <begin position="106"/>
        <end position="130"/>
    </location>
</feature>
<protein>
    <submittedName>
        <fullName evidence="2">DUF3810 domain-containing protein</fullName>
    </submittedName>
</protein>
<accession>A0A9D1H7U6</accession>
<comment type="caution">
    <text evidence="2">The sequence shown here is derived from an EMBL/GenBank/DDBJ whole genome shotgun (WGS) entry which is preliminary data.</text>
</comment>
<feature type="transmembrane region" description="Helical" evidence="1">
    <location>
        <begin position="21"/>
        <end position="41"/>
    </location>
</feature>
<dbReference type="AlphaFoldDB" id="A0A9D1H7U6"/>
<evidence type="ECO:0000313" key="3">
    <source>
        <dbReference type="Proteomes" id="UP000824160"/>
    </source>
</evidence>
<dbReference type="InterPro" id="IPR024294">
    <property type="entry name" value="DUF3810"/>
</dbReference>
<keyword evidence="1" id="KW-0472">Membrane</keyword>
<dbReference type="Proteomes" id="UP000824160">
    <property type="component" value="Unassembled WGS sequence"/>
</dbReference>
<dbReference type="EMBL" id="DVLW01000237">
    <property type="protein sequence ID" value="HIT95243.1"/>
    <property type="molecule type" value="Genomic_DNA"/>
</dbReference>
<keyword evidence="1" id="KW-0812">Transmembrane</keyword>
<evidence type="ECO:0000313" key="2">
    <source>
        <dbReference type="EMBL" id="HIT95243.1"/>
    </source>
</evidence>